<dbReference type="AlphaFoldDB" id="A0A4Q9MFG1"/>
<evidence type="ECO:0000313" key="1">
    <source>
        <dbReference type="EMBL" id="TBU24812.1"/>
    </source>
</evidence>
<proteinExistence type="predicted"/>
<name>A0A4Q9MFG1_9APHY</name>
<reference evidence="1" key="1">
    <citation type="submission" date="2019-01" db="EMBL/GenBank/DDBJ databases">
        <title>Draft genome sequences of three monokaryotic isolates of the white-rot basidiomycete fungus Dichomitus squalens.</title>
        <authorList>
            <consortium name="DOE Joint Genome Institute"/>
            <person name="Lopez S.C."/>
            <person name="Andreopoulos B."/>
            <person name="Pangilinan J."/>
            <person name="Lipzen A."/>
            <person name="Riley R."/>
            <person name="Ahrendt S."/>
            <person name="Ng V."/>
            <person name="Barry K."/>
            <person name="Daum C."/>
            <person name="Grigoriev I.V."/>
            <person name="Hilden K.S."/>
            <person name="Makela M.R."/>
            <person name="de Vries R.P."/>
        </authorList>
    </citation>
    <scope>NUCLEOTIDE SEQUENCE [LARGE SCALE GENOMIC DNA]</scope>
    <source>
        <strain evidence="1">OM18370.1</strain>
    </source>
</reference>
<gene>
    <name evidence="1" type="ORF">BD311DRAFT_765830</name>
</gene>
<accession>A0A4Q9MFG1</accession>
<protein>
    <submittedName>
        <fullName evidence="1">Uncharacterized protein</fullName>
    </submittedName>
</protein>
<sequence length="182" mass="20440">MLAPRAMHAYAELRMSNAPSLTASNHACMHQWSTPHTWPSHSQSRRSFLPALPVRSMPVHHEAAYTDYRYADQSDRVEEDWTKVRRVLSTALMLSCETFSDTLTSRGRRPHQLVRGSFRLQLLQRRQRGAVHATFQVVSVPSSWKATPTSIASAIGRSVSDTLQGPQDEGRAVWSLRSGDTA</sequence>
<dbReference type="EMBL" id="ML143472">
    <property type="protein sequence ID" value="TBU24812.1"/>
    <property type="molecule type" value="Genomic_DNA"/>
</dbReference>
<dbReference type="Proteomes" id="UP000292957">
    <property type="component" value="Unassembled WGS sequence"/>
</dbReference>
<organism evidence="1">
    <name type="scientific">Dichomitus squalens</name>
    <dbReference type="NCBI Taxonomy" id="114155"/>
    <lineage>
        <taxon>Eukaryota</taxon>
        <taxon>Fungi</taxon>
        <taxon>Dikarya</taxon>
        <taxon>Basidiomycota</taxon>
        <taxon>Agaricomycotina</taxon>
        <taxon>Agaricomycetes</taxon>
        <taxon>Polyporales</taxon>
        <taxon>Polyporaceae</taxon>
        <taxon>Dichomitus</taxon>
    </lineage>
</organism>